<name>A0A182QEL6_9DIPT</name>
<accession>A0A182QEL6</accession>
<evidence type="ECO:0000259" key="2">
    <source>
        <dbReference type="Pfam" id="PF05444"/>
    </source>
</evidence>
<dbReference type="VEuPathDB" id="VectorBase:AFAF008582"/>
<feature type="region of interest" description="Disordered" evidence="1">
    <location>
        <begin position="20"/>
        <end position="39"/>
    </location>
</feature>
<evidence type="ECO:0000313" key="3">
    <source>
        <dbReference type="EnsemblMetazoa" id="AFAF008582-PA"/>
    </source>
</evidence>
<dbReference type="Pfam" id="PF05444">
    <property type="entry name" value="DUF753"/>
    <property type="match status" value="5"/>
</dbReference>
<dbReference type="PANTHER" id="PTHR21721:SF26">
    <property type="entry name" value="DUF753 DOMAIN-CONTAINING PROTEIN-RELATED"/>
    <property type="match status" value="1"/>
</dbReference>
<feature type="domain" description="DUF753" evidence="2">
    <location>
        <begin position="1483"/>
        <end position="1554"/>
    </location>
</feature>
<sequence length="2353" mass="252469">MRPDRVLVGPSKADSNLLPTFQLSSNPGYSENENGRRGCTSDPEYEIDCPAGGAGGSLCSQCDPVDGGKLCNDIQRCSVCDSGTSPDCALDASFVRRCPKVSDQCYRYVNELQVLQLGCTSAEDYLINCQEPSNCHTCAGDGCNGGEAKFRCHTCDDCYSVDPTLNDKLECNRAETDQCYTGYVWSTKRTYRGCQKEDLPQFDAFEVCDDDSCNGRDFPAHLQCYQCVGCDTFSDENVNYCRSVDATGCFMLLTEFEQGVKTIVRGCNTDAAYGDCQEDRNCVTCAGDLCNNSPRTAVRLCSSCTGAEECERQTSAPSCLDTVFTNQCYLYSDGDGELQKGCLLDLDPTSPMVEACYDPNDARCSLCKDFNCNRQHCVRCDTRTDGLACVLASKEKPLRYTLCSGACRVEIDAEGHTVRGCASDFTEPCAAAAAAAAAGADTCVETSAPGSNADVFPPTRLLCFQCAGESCLAEQETADGQFCQLYGGASDGCYIYNDGSEVVRGCTTDRQAKCTDNANPSCTVRTDSLSNGAAQELRAQAITCYETCSGSGSEQIPSCPPITCPPETDRCYVSVSNDGFIYRGCTSASIGCPPDTRDCFVCREPNCNGVYAVCSKCDTAIDGDCSTAEEHGKICAQSSGCFQYQDENGASYGCASEAPPLCEEDKEHCQLCEGAFCNKKVLNSCFSCTNCPDVLRPLQPTKVCASEGDRCVTGVVGESIVRDCLLEMPADYFPVEECGGWNCNTFLVGDWVRCYECTDCPDAPGVDDSTYCINPTASECYTKLEEGRVSRGCATEAGIENCDEGVNCAVCDQTDCNGLAIPTEFSCVRCSGGIDCADYNVLSQCPLELPLLFEGCVTYTDGASVTKGCLSEVSLFMNCAAGLNEEKCSVIMRPKGNARPVRCLECTDGVDCVEGDASVLPARTVEHGSCVTLVNANGLVERGNMLDYPDGCRGASECTECFTDLCNEGLFPPQRLLCYQCSGADCAQLPLTPSVEPRPCLLHDPANAQCYTWYDNASSARRGCLLDDTVCQTPGVSCNSCTESACNDLDYGAFVSTETCVQCATNEACENEQAVENCSGPGGCYTFTVGSFVIAKGCLSELESSMTWYESCTSGTPSDGCRLCVGNNCNRNRCFVCNSRLDGGANCVDARIGITDAVACPDSDVCVAFIDGNVLRCPFTSHPRPVSLASFSVFAADGYTVRGCGDTFVDQLAGCAEAGETCQQCRGDHCNGQPVPGDRIRCFQCSGSSDECLTPAKGNDSYCEIYREGKETCFTHFIDETTVERGCTLQRDEPCEGSCQQCATTGCNDQRPFATNPLRCVQCAGDECSDAGSEAQQCADEILFGYADRCYTYFHPDGTIDRGCVSGLKKSGNPALAEQCLDARDESCKACSPVGCNARSVDCFVCDSLTHPDCGGALGEATAESLIRTCGTGQCVSLVEETATRKGCAEDFEEQCGMAPGALCAVFDGPLSNGDTYPADRFQCVQCRGVGCDTIQPANSLATVCKVYVPDDECYTYVADDGETFRGCLSDEDADQCKEHPEHCVRCSSQSGCNIEPSRTTNELVCVQCSGSTECKQPTRYDSCTKSVLLGRHDACYVYSFNGEILARGCLSDVEEERVVVACTSGSSGSDCRVCQCDRCNGPPVECVQCESATGCGGVFGNAANVAQCLTGACVSFVQQSAVAGTSLIVKGCSEEHEREVCVKKPDNPADYELCHASKCNDVPFPAGRLKCYQCAGESCTDSSLVPTICEPYRGAGEKCYTFLDRLQKGCVGQLEDPEQCADGAGACLVCDSSDGCNDEPRALECTVCSSANDRSCVDPMSPAKKKTVCPIGGCVTFIDRDGYTVKGCANDHELTEEICSSGEANCFVCTDADSCNDVLYPPARLQCHQCAGPGCVDVASQKPTICPRYVLDDSCYSYASSATNIERGCLSDRATACPDECVTCASEDGCNADHPIVNNLLTCHRCDGPDCAPAPAEQGSECPAAVLLGRSDACYSYVEKYGVRRGCMSEERACDPTDPNCHVCSSGNDCNGDAYSVDVRECIQCDEGEDGEACKWGFDRTRSTKRCPEQSFYDGGCYTCYTSAALAATTPKRPLFHRGCTGDERQARCETDTVQVCLGAGCNHRNERLQICAKCDGDCENGRWLVEECRGTVEYERRGCYLIRDARKNVQARGCVADLDEAELVAIAIGHVTGPFITISARLCLILMKRRLNSNPQPFDSRKSHSILPSISTMFALNVSCSFRRSIVEIVMTPSSFDFQLYPSFSSAVDRRLSVSSHRVETKKRVIRRTNRWNGFCCCCCWVPTLCVGFSCVQRIRSSSMVGCEKQNPFRASIASSTPFTSVCTITGTGCD</sequence>
<feature type="compositionally biased region" description="Polar residues" evidence="1">
    <location>
        <begin position="20"/>
        <end position="32"/>
    </location>
</feature>
<dbReference type="Proteomes" id="UP000075886">
    <property type="component" value="Unassembled WGS sequence"/>
</dbReference>
<proteinExistence type="predicted"/>
<dbReference type="InterPro" id="IPR008472">
    <property type="entry name" value="DUF753"/>
</dbReference>
<protein>
    <recommendedName>
        <fullName evidence="2">DUF753 domain-containing protein</fullName>
    </recommendedName>
</protein>
<feature type="domain" description="DUF753" evidence="2">
    <location>
        <begin position="1319"/>
        <end position="1397"/>
    </location>
</feature>
<feature type="domain" description="DUF753" evidence="2">
    <location>
        <begin position="1805"/>
        <end position="1877"/>
    </location>
</feature>
<feature type="domain" description="DUF753" evidence="2">
    <location>
        <begin position="75"/>
        <end position="144"/>
    </location>
</feature>
<dbReference type="PANTHER" id="PTHR21721">
    <property type="entry name" value="GH09876P-RELATED"/>
    <property type="match status" value="1"/>
</dbReference>
<dbReference type="EnsemblMetazoa" id="AFAF008582-RA">
    <property type="protein sequence ID" value="AFAF008582-PA"/>
    <property type="gene ID" value="AFAF008582"/>
</dbReference>
<reference evidence="3" key="2">
    <citation type="submission" date="2020-05" db="UniProtKB">
        <authorList>
            <consortium name="EnsemblMetazoa"/>
        </authorList>
    </citation>
    <scope>IDENTIFICATION</scope>
    <source>
        <strain evidence="3">FAR1</strain>
    </source>
</reference>
<dbReference type="EMBL" id="AXCN02000763">
    <property type="status" value="NOT_ANNOTATED_CDS"/>
    <property type="molecule type" value="Genomic_DNA"/>
</dbReference>
<organism evidence="3 4">
    <name type="scientific">Anopheles farauti</name>
    <dbReference type="NCBI Taxonomy" id="69004"/>
    <lineage>
        <taxon>Eukaryota</taxon>
        <taxon>Metazoa</taxon>
        <taxon>Ecdysozoa</taxon>
        <taxon>Arthropoda</taxon>
        <taxon>Hexapoda</taxon>
        <taxon>Insecta</taxon>
        <taxon>Pterygota</taxon>
        <taxon>Neoptera</taxon>
        <taxon>Endopterygota</taxon>
        <taxon>Diptera</taxon>
        <taxon>Nematocera</taxon>
        <taxon>Culicoidea</taxon>
        <taxon>Culicidae</taxon>
        <taxon>Anophelinae</taxon>
        <taxon>Anopheles</taxon>
    </lineage>
</organism>
<evidence type="ECO:0000256" key="1">
    <source>
        <dbReference type="SAM" id="MobiDB-lite"/>
    </source>
</evidence>
<evidence type="ECO:0000313" key="4">
    <source>
        <dbReference type="Proteomes" id="UP000075886"/>
    </source>
</evidence>
<keyword evidence="4" id="KW-1185">Reference proteome</keyword>
<reference evidence="4" key="1">
    <citation type="submission" date="2014-01" db="EMBL/GenBank/DDBJ databases">
        <title>The Genome Sequence of Anopheles farauti FAR1 (V2).</title>
        <authorList>
            <consortium name="The Broad Institute Genomics Platform"/>
            <person name="Neafsey D.E."/>
            <person name="Besansky N."/>
            <person name="Howell P."/>
            <person name="Walton C."/>
            <person name="Young S.K."/>
            <person name="Zeng Q."/>
            <person name="Gargeya S."/>
            <person name="Fitzgerald M."/>
            <person name="Haas B."/>
            <person name="Abouelleil A."/>
            <person name="Allen A.W."/>
            <person name="Alvarado L."/>
            <person name="Arachchi H.M."/>
            <person name="Berlin A.M."/>
            <person name="Chapman S.B."/>
            <person name="Gainer-Dewar J."/>
            <person name="Goldberg J."/>
            <person name="Griggs A."/>
            <person name="Gujja S."/>
            <person name="Hansen M."/>
            <person name="Howarth C."/>
            <person name="Imamovic A."/>
            <person name="Ireland A."/>
            <person name="Larimer J."/>
            <person name="McCowan C."/>
            <person name="Murphy C."/>
            <person name="Pearson M."/>
            <person name="Poon T.W."/>
            <person name="Priest M."/>
            <person name="Roberts A."/>
            <person name="Saif S."/>
            <person name="Shea T."/>
            <person name="Sisk P."/>
            <person name="Sykes S."/>
            <person name="Wortman J."/>
            <person name="Nusbaum C."/>
            <person name="Birren B."/>
        </authorList>
    </citation>
    <scope>NUCLEOTIDE SEQUENCE [LARGE SCALE GENOMIC DNA]</scope>
    <source>
        <strain evidence="4">FAR1</strain>
    </source>
</reference>
<feature type="domain" description="DUF753" evidence="2">
    <location>
        <begin position="1565"/>
        <end position="1641"/>
    </location>
</feature>